<evidence type="ECO:0000256" key="2">
    <source>
        <dbReference type="ARBA" id="ARBA00022723"/>
    </source>
</evidence>
<dbReference type="PANTHER" id="PTHR10209">
    <property type="entry name" value="OXIDOREDUCTASE, 2OG-FE II OXYGENASE FAMILY PROTEIN"/>
    <property type="match status" value="1"/>
</dbReference>
<evidence type="ECO:0000256" key="3">
    <source>
        <dbReference type="ARBA" id="ARBA00023002"/>
    </source>
</evidence>
<comment type="similarity">
    <text evidence="1">Belongs to the iron/ascorbate-dependent oxidoreductase family.</text>
</comment>
<dbReference type="InterPro" id="IPR027443">
    <property type="entry name" value="IPNS-like_sf"/>
</dbReference>
<dbReference type="Proteomes" id="UP001050691">
    <property type="component" value="Unassembled WGS sequence"/>
</dbReference>
<accession>A0AAV5A4Z0</accession>
<dbReference type="InterPro" id="IPR026992">
    <property type="entry name" value="DIOX_N"/>
</dbReference>
<dbReference type="Pfam" id="PF14226">
    <property type="entry name" value="DIOX_N"/>
    <property type="match status" value="1"/>
</dbReference>
<name>A0AAV5A4Z0_9AGAM</name>
<evidence type="ECO:0000313" key="8">
    <source>
        <dbReference type="Proteomes" id="UP001050691"/>
    </source>
</evidence>
<dbReference type="PANTHER" id="PTHR10209:SF804">
    <property type="entry name" value="FE2OG DIOXYGENASE DOMAIN-CONTAINING PROTEIN"/>
    <property type="match status" value="1"/>
</dbReference>
<feature type="domain" description="Non-haem dioxygenase N-terminal" evidence="6">
    <location>
        <begin position="6"/>
        <end position="129"/>
    </location>
</feature>
<evidence type="ECO:0000313" key="7">
    <source>
        <dbReference type="EMBL" id="GJJ09360.1"/>
    </source>
</evidence>
<feature type="domain" description="Isopenicillin N synthase-like Fe(2+) 2OG dioxygenase" evidence="5">
    <location>
        <begin position="181"/>
        <end position="240"/>
    </location>
</feature>
<evidence type="ECO:0000256" key="4">
    <source>
        <dbReference type="ARBA" id="ARBA00023004"/>
    </source>
</evidence>
<dbReference type="EMBL" id="BPWL01000004">
    <property type="protein sequence ID" value="GJJ09360.1"/>
    <property type="molecule type" value="Genomic_DNA"/>
</dbReference>
<keyword evidence="4" id="KW-0408">Iron</keyword>
<dbReference type="Pfam" id="PF03171">
    <property type="entry name" value="2OG-FeII_Oxy"/>
    <property type="match status" value="1"/>
</dbReference>
<keyword evidence="3" id="KW-0560">Oxidoreductase</keyword>
<evidence type="ECO:0000259" key="6">
    <source>
        <dbReference type="Pfam" id="PF14226"/>
    </source>
</evidence>
<dbReference type="InterPro" id="IPR044861">
    <property type="entry name" value="IPNS-like_FE2OG_OXY"/>
</dbReference>
<sequence>MNQKSIDVVDFGSFLKGNEAEKRKIGTGIIESLKRCGFVYLINHPLPDEKIVEMFNWSKRFFALPLETKMLAPHPPSGTHHRGYSPPGLEKVVQHVYDKQEASEKRMNAPDVKESFECGRGEENGDMANIWLPDGILPGFKEACLDFFWTCYQVEHSILHALAIGFGLPEEYFVSKHQVPDNQLRLLHYPSISEDALRNETVARIGAHSDFGTITLLLQDEVGGLEIEDPNKPGTFVDFDTIVDCIPGSWSKDNPKRYEPISAREYIMKRLEMNY</sequence>
<dbReference type="AlphaFoldDB" id="A0AAV5A4Z0"/>
<comment type="caution">
    <text evidence="7">The sequence shown here is derived from an EMBL/GenBank/DDBJ whole genome shotgun (WGS) entry which is preliminary data.</text>
</comment>
<reference evidence="7" key="1">
    <citation type="submission" date="2021-10" db="EMBL/GenBank/DDBJ databases">
        <title>De novo Genome Assembly of Clathrus columnatus (Basidiomycota, Fungi) Using Illumina and Nanopore Sequence Data.</title>
        <authorList>
            <person name="Ogiso-Tanaka E."/>
            <person name="Itagaki H."/>
            <person name="Hosoya T."/>
            <person name="Hosaka K."/>
        </authorList>
    </citation>
    <scope>NUCLEOTIDE SEQUENCE</scope>
    <source>
        <strain evidence="7">MO-923</strain>
    </source>
</reference>
<keyword evidence="8" id="KW-1185">Reference proteome</keyword>
<evidence type="ECO:0000256" key="1">
    <source>
        <dbReference type="ARBA" id="ARBA00008056"/>
    </source>
</evidence>
<gene>
    <name evidence="7" type="ORF">Clacol_003582</name>
</gene>
<keyword evidence="2" id="KW-0479">Metal-binding</keyword>
<dbReference type="Gene3D" id="2.60.120.330">
    <property type="entry name" value="B-lactam Antibiotic, Isopenicillin N Synthase, Chain"/>
    <property type="match status" value="2"/>
</dbReference>
<dbReference type="SUPFAM" id="SSF51197">
    <property type="entry name" value="Clavaminate synthase-like"/>
    <property type="match status" value="1"/>
</dbReference>
<evidence type="ECO:0008006" key="9">
    <source>
        <dbReference type="Google" id="ProtNLM"/>
    </source>
</evidence>
<dbReference type="GO" id="GO:0016491">
    <property type="term" value="F:oxidoreductase activity"/>
    <property type="evidence" value="ECO:0007669"/>
    <property type="project" value="UniProtKB-KW"/>
</dbReference>
<proteinExistence type="inferred from homology"/>
<organism evidence="7 8">
    <name type="scientific">Clathrus columnatus</name>
    <dbReference type="NCBI Taxonomy" id="1419009"/>
    <lineage>
        <taxon>Eukaryota</taxon>
        <taxon>Fungi</taxon>
        <taxon>Dikarya</taxon>
        <taxon>Basidiomycota</taxon>
        <taxon>Agaricomycotina</taxon>
        <taxon>Agaricomycetes</taxon>
        <taxon>Phallomycetidae</taxon>
        <taxon>Phallales</taxon>
        <taxon>Clathraceae</taxon>
        <taxon>Clathrus</taxon>
    </lineage>
</organism>
<protein>
    <recommendedName>
        <fullName evidence="9">Thymine dioxygenase</fullName>
    </recommendedName>
</protein>
<dbReference type="GO" id="GO:0046872">
    <property type="term" value="F:metal ion binding"/>
    <property type="evidence" value="ECO:0007669"/>
    <property type="project" value="UniProtKB-KW"/>
</dbReference>
<evidence type="ECO:0000259" key="5">
    <source>
        <dbReference type="Pfam" id="PF03171"/>
    </source>
</evidence>